<feature type="region of interest" description="Disordered" evidence="2">
    <location>
        <begin position="59"/>
        <end position="81"/>
    </location>
</feature>
<dbReference type="InterPro" id="IPR001602">
    <property type="entry name" value="UPF0047_YjbQ-like"/>
</dbReference>
<dbReference type="PANTHER" id="PTHR30615">
    <property type="entry name" value="UNCHARACTERIZED PROTEIN YJBQ-RELATED"/>
    <property type="match status" value="1"/>
</dbReference>
<name>A0ABR3DK02_NEUIN</name>
<reference evidence="3 4" key="1">
    <citation type="submission" date="2023-09" db="EMBL/GenBank/DDBJ databases">
        <title>Multi-omics analysis of a traditional fermented food reveals byproduct-associated fungal strains for waste-to-food upcycling.</title>
        <authorList>
            <consortium name="Lawrence Berkeley National Laboratory"/>
            <person name="Rekdal V.M."/>
            <person name="Villalobos-Escobedo J.M."/>
            <person name="Rodriguez-Valeron N."/>
            <person name="Garcia M.O."/>
            <person name="Vasquez D.P."/>
            <person name="Damayanti I."/>
            <person name="Sorensen P.M."/>
            <person name="Baidoo E.E."/>
            <person name="De Carvalho A.C."/>
            <person name="Riley R."/>
            <person name="Lipzen A."/>
            <person name="He G."/>
            <person name="Yan M."/>
            <person name="Haridas S."/>
            <person name="Daum C."/>
            <person name="Yoshinaga Y."/>
            <person name="Ng V."/>
            <person name="Grigoriev I.V."/>
            <person name="Munk R."/>
            <person name="Nuraida L."/>
            <person name="Wijaya C.H."/>
            <person name="Morales P.-C."/>
            <person name="Keasling J.D."/>
        </authorList>
    </citation>
    <scope>NUCLEOTIDE SEQUENCE [LARGE SCALE GENOMIC DNA]</scope>
    <source>
        <strain evidence="3 4">FGSC 2613</strain>
    </source>
</reference>
<dbReference type="Gene3D" id="2.60.120.460">
    <property type="entry name" value="YjbQ-like"/>
    <property type="match status" value="1"/>
</dbReference>
<organism evidence="3 4">
    <name type="scientific">Neurospora intermedia</name>
    <dbReference type="NCBI Taxonomy" id="5142"/>
    <lineage>
        <taxon>Eukaryota</taxon>
        <taxon>Fungi</taxon>
        <taxon>Dikarya</taxon>
        <taxon>Ascomycota</taxon>
        <taxon>Pezizomycotina</taxon>
        <taxon>Sordariomycetes</taxon>
        <taxon>Sordariomycetidae</taxon>
        <taxon>Sordariales</taxon>
        <taxon>Sordariaceae</taxon>
        <taxon>Neurospora</taxon>
    </lineage>
</organism>
<evidence type="ECO:0000256" key="1">
    <source>
        <dbReference type="ARBA" id="ARBA00005534"/>
    </source>
</evidence>
<evidence type="ECO:0000256" key="2">
    <source>
        <dbReference type="SAM" id="MobiDB-lite"/>
    </source>
</evidence>
<dbReference type="PANTHER" id="PTHR30615:SF8">
    <property type="entry name" value="UPF0047 PROTEIN C4A8.02C"/>
    <property type="match status" value="1"/>
</dbReference>
<dbReference type="Proteomes" id="UP001451303">
    <property type="component" value="Unassembled WGS sequence"/>
</dbReference>
<evidence type="ECO:0000313" key="4">
    <source>
        <dbReference type="Proteomes" id="UP001451303"/>
    </source>
</evidence>
<dbReference type="SUPFAM" id="SSF111038">
    <property type="entry name" value="YjbQ-like"/>
    <property type="match status" value="1"/>
</dbReference>
<dbReference type="NCBIfam" id="TIGR00149">
    <property type="entry name" value="TIGR00149_YjbQ"/>
    <property type="match status" value="1"/>
</dbReference>
<comment type="caution">
    <text evidence="3">The sequence shown here is derived from an EMBL/GenBank/DDBJ whole genome shotgun (WGS) entry which is preliminary data.</text>
</comment>
<dbReference type="PROSITE" id="PS01314">
    <property type="entry name" value="UPF0047"/>
    <property type="match status" value="1"/>
</dbReference>
<keyword evidence="4" id="KW-1185">Reference proteome</keyword>
<dbReference type="Pfam" id="PF01894">
    <property type="entry name" value="YjbQ"/>
    <property type="match status" value="1"/>
</dbReference>
<protein>
    <submittedName>
        <fullName evidence="3">UPF0047 domain-containing protein</fullName>
    </submittedName>
</protein>
<accession>A0ABR3DK02</accession>
<evidence type="ECO:0000313" key="3">
    <source>
        <dbReference type="EMBL" id="KAL0473006.1"/>
    </source>
</evidence>
<sequence>MPPRTAPQTSQKTTILLFLVLLVAFFPSSFHYLWNLPLKLLAFPFGVLSSLLSSSSGTASPPPSTSLPNFTELPYCQQPPSQQASATMSWSQKTFTLPAQSRGAYLITDIVTKEVPEIKQYKVGLLNLFIQHTSCALSLNENWDPDVRLDMSDTLDRIVPEATSKNPDLYRHNDEGPDDFPAHVKSSLIGTSVTIPITNGKLATGTWQGIWYLEFRAHRHRRNIVATIQGEKAKE</sequence>
<dbReference type="InterPro" id="IPR035917">
    <property type="entry name" value="YjbQ-like_sf"/>
</dbReference>
<dbReference type="EMBL" id="JAVLET010000002">
    <property type="protein sequence ID" value="KAL0473006.1"/>
    <property type="molecule type" value="Genomic_DNA"/>
</dbReference>
<comment type="similarity">
    <text evidence="1">Belongs to the UPF0047 family.</text>
</comment>
<gene>
    <name evidence="3" type="ORF">QR685DRAFT_515505</name>
</gene>
<proteinExistence type="inferred from homology"/>